<dbReference type="EC" id="6.3.2.4" evidence="13"/>
<evidence type="ECO:0000256" key="5">
    <source>
        <dbReference type="ARBA" id="ARBA00022723"/>
    </source>
</evidence>
<dbReference type="InterPro" id="IPR058165">
    <property type="entry name" value="VanA-like"/>
</dbReference>
<dbReference type="PROSITE" id="PS50975">
    <property type="entry name" value="ATP_GRASP"/>
    <property type="match status" value="1"/>
</dbReference>
<keyword evidence="5" id="KW-0479">Metal-binding</keyword>
<keyword evidence="13" id="KW-0963">Cytoplasm</keyword>
<evidence type="ECO:0000256" key="7">
    <source>
        <dbReference type="ARBA" id="ARBA00022840"/>
    </source>
</evidence>
<comment type="subcellular location">
    <subcellularLocation>
        <location evidence="13">Cytoplasm</location>
    </subcellularLocation>
</comment>
<dbReference type="GO" id="GO:0016874">
    <property type="term" value="F:ligase activity"/>
    <property type="evidence" value="ECO:0007669"/>
    <property type="project" value="UniProtKB-KW"/>
</dbReference>
<evidence type="ECO:0000256" key="2">
    <source>
        <dbReference type="ARBA" id="ARBA00001946"/>
    </source>
</evidence>
<gene>
    <name evidence="16" type="primary">txxe 776-ddl2</name>
    <name evidence="13" type="synonym">ddl</name>
    <name evidence="16" type="ORF">TXXE_04225</name>
</gene>
<evidence type="ECO:0000313" key="17">
    <source>
        <dbReference type="Proteomes" id="UP000681526"/>
    </source>
</evidence>
<feature type="domain" description="ATP-grasp" evidence="15">
    <location>
        <begin position="137"/>
        <end position="340"/>
    </location>
</feature>
<evidence type="ECO:0000256" key="3">
    <source>
        <dbReference type="ARBA" id="ARBA00010871"/>
    </source>
</evidence>
<evidence type="ECO:0000256" key="9">
    <source>
        <dbReference type="ARBA" id="ARBA00022960"/>
    </source>
</evidence>
<dbReference type="PROSITE" id="PS00843">
    <property type="entry name" value="DALA_DALA_LIGASE_1"/>
    <property type="match status" value="1"/>
</dbReference>
<dbReference type="InterPro" id="IPR011761">
    <property type="entry name" value="ATP-grasp"/>
</dbReference>
<comment type="cofactor">
    <cofactor evidence="1">
        <name>Mn(2+)</name>
        <dbReference type="ChEBI" id="CHEBI:29035"/>
    </cofactor>
</comment>
<dbReference type="HAMAP" id="MF_00047">
    <property type="entry name" value="Dala_Dala_lig"/>
    <property type="match status" value="1"/>
</dbReference>
<accession>A0ABM8V1E2</accession>
<dbReference type="InterPro" id="IPR000291">
    <property type="entry name" value="D-Ala_lig_Van_CS"/>
</dbReference>
<keyword evidence="12 13" id="KW-0961">Cell wall biogenesis/degradation</keyword>
<dbReference type="InterPro" id="IPR013815">
    <property type="entry name" value="ATP_grasp_subdomain_1"/>
</dbReference>
<keyword evidence="17" id="KW-1185">Reference proteome</keyword>
<evidence type="ECO:0000256" key="12">
    <source>
        <dbReference type="ARBA" id="ARBA00023316"/>
    </source>
</evidence>
<keyword evidence="7 14" id="KW-0067">ATP-binding</keyword>
<evidence type="ECO:0000256" key="8">
    <source>
        <dbReference type="ARBA" id="ARBA00022842"/>
    </source>
</evidence>
<dbReference type="InterPro" id="IPR016185">
    <property type="entry name" value="PreATP-grasp_dom_sf"/>
</dbReference>
<dbReference type="SUPFAM" id="SSF52440">
    <property type="entry name" value="PreATP-grasp domain"/>
    <property type="match status" value="1"/>
</dbReference>
<dbReference type="Gene3D" id="3.40.50.20">
    <property type="match status" value="1"/>
</dbReference>
<evidence type="ECO:0000256" key="13">
    <source>
        <dbReference type="HAMAP-Rule" id="MF_00047"/>
    </source>
</evidence>
<comment type="caution">
    <text evidence="16">The sequence shown here is derived from an EMBL/GenBank/DDBJ whole genome shotgun (WGS) entry which is preliminary data.</text>
</comment>
<comment type="similarity">
    <text evidence="3 13">Belongs to the D-alanine--D-alanine ligase family.</text>
</comment>
<dbReference type="Pfam" id="PF01820">
    <property type="entry name" value="Dala_Dala_lig_N"/>
    <property type="match status" value="1"/>
</dbReference>
<keyword evidence="6 14" id="KW-0547">Nucleotide-binding</keyword>
<organism evidence="16 17">
    <name type="scientific">Thermobacillus xylanilyticus</name>
    <dbReference type="NCBI Taxonomy" id="76633"/>
    <lineage>
        <taxon>Bacteria</taxon>
        <taxon>Bacillati</taxon>
        <taxon>Bacillota</taxon>
        <taxon>Bacilli</taxon>
        <taxon>Bacillales</taxon>
        <taxon>Paenibacillaceae</taxon>
        <taxon>Thermobacillus</taxon>
    </lineage>
</organism>
<evidence type="ECO:0000256" key="11">
    <source>
        <dbReference type="ARBA" id="ARBA00023211"/>
    </source>
</evidence>
<dbReference type="PANTHER" id="PTHR23132">
    <property type="entry name" value="D-ALANINE--D-ALANINE LIGASE"/>
    <property type="match status" value="1"/>
</dbReference>
<evidence type="ECO:0000256" key="4">
    <source>
        <dbReference type="ARBA" id="ARBA00022598"/>
    </source>
</evidence>
<keyword evidence="9 13" id="KW-0133">Cell shape</keyword>
<comment type="pathway">
    <text evidence="13">Cell wall biogenesis; peptidoglycan biosynthesis.</text>
</comment>
<dbReference type="RefSeq" id="WP_213483595.1">
    <property type="nucleotide sequence ID" value="NZ_CAJRAY010000018.1"/>
</dbReference>
<evidence type="ECO:0000256" key="6">
    <source>
        <dbReference type="ARBA" id="ARBA00022741"/>
    </source>
</evidence>
<keyword evidence="8" id="KW-0460">Magnesium</keyword>
<dbReference type="InterPro" id="IPR011095">
    <property type="entry name" value="Dala_Dala_lig_C"/>
</dbReference>
<proteinExistence type="inferred from homology"/>
<evidence type="ECO:0000313" key="16">
    <source>
        <dbReference type="EMBL" id="CAG5080331.1"/>
    </source>
</evidence>
<dbReference type="NCBIfam" id="TIGR01205">
    <property type="entry name" value="D_ala_D_alaTIGR"/>
    <property type="match status" value="1"/>
</dbReference>
<dbReference type="PANTHER" id="PTHR23132:SF25">
    <property type="entry name" value="D-ALANINE--D-ALANINE LIGASE A"/>
    <property type="match status" value="1"/>
</dbReference>
<comment type="cofactor">
    <cofactor evidence="2">
        <name>Mg(2+)</name>
        <dbReference type="ChEBI" id="CHEBI:18420"/>
    </cofactor>
</comment>
<dbReference type="InterPro" id="IPR011127">
    <property type="entry name" value="Dala_Dala_lig_N"/>
</dbReference>
<evidence type="ECO:0000256" key="10">
    <source>
        <dbReference type="ARBA" id="ARBA00022984"/>
    </source>
</evidence>
<dbReference type="SUPFAM" id="SSF56059">
    <property type="entry name" value="Glutathione synthetase ATP-binding domain-like"/>
    <property type="match status" value="1"/>
</dbReference>
<evidence type="ECO:0000256" key="14">
    <source>
        <dbReference type="PROSITE-ProRule" id="PRU00409"/>
    </source>
</evidence>
<dbReference type="InterPro" id="IPR005905">
    <property type="entry name" value="D_ala_D_ala"/>
</dbReference>
<dbReference type="NCBIfam" id="NF002528">
    <property type="entry name" value="PRK01966.1-4"/>
    <property type="match status" value="1"/>
</dbReference>
<dbReference type="Proteomes" id="UP000681526">
    <property type="component" value="Unassembled WGS sequence"/>
</dbReference>
<evidence type="ECO:0000256" key="1">
    <source>
        <dbReference type="ARBA" id="ARBA00001936"/>
    </source>
</evidence>
<comment type="catalytic activity">
    <reaction evidence="13">
        <text>2 D-alanine + ATP = D-alanyl-D-alanine + ADP + phosphate + H(+)</text>
        <dbReference type="Rhea" id="RHEA:11224"/>
        <dbReference type="ChEBI" id="CHEBI:15378"/>
        <dbReference type="ChEBI" id="CHEBI:30616"/>
        <dbReference type="ChEBI" id="CHEBI:43474"/>
        <dbReference type="ChEBI" id="CHEBI:57416"/>
        <dbReference type="ChEBI" id="CHEBI:57822"/>
        <dbReference type="ChEBI" id="CHEBI:456216"/>
        <dbReference type="EC" id="6.3.2.4"/>
    </reaction>
</comment>
<dbReference type="Gene3D" id="3.30.470.20">
    <property type="entry name" value="ATP-grasp fold, B domain"/>
    <property type="match status" value="1"/>
</dbReference>
<keyword evidence="4 13" id="KW-0436">Ligase</keyword>
<keyword evidence="10 13" id="KW-0573">Peptidoglycan synthesis</keyword>
<sequence>MNKLKIAVLFGGCSEEHAVSVKSAREIARNLDPDKYDPLYVGITRAGEWKLCAFPDSDWESGDVLPAFLPPDRGFRGLMVLERGSWRIVLVDVVFPVLHGKLGEDGAIQGLLELAGIPYAGCGIPGSAICMDKSLAYVVARDAGIAVPDFRTFDAGEMPDAELLGLAYPVFVKPARSGSSFGVSKVTRADELPEAVANARQYDAKIVIERMVPGSEVGCAVLGTGGDLVVGEVDQITLSHGFFRIHQEQNPEQGSENAVVRVPAEISEQDKIRVQETARRIYRALGCRGLARVDMFLRDDGQIVLNEVNTMPGWTSYSRYPRMMAAAGLKLSDVLDRLIALAMEG</sequence>
<dbReference type="Gene3D" id="3.30.1490.20">
    <property type="entry name" value="ATP-grasp fold, A domain"/>
    <property type="match status" value="1"/>
</dbReference>
<keyword evidence="11" id="KW-0464">Manganese</keyword>
<name>A0ABM8V1E2_THEXY</name>
<dbReference type="Pfam" id="PF07478">
    <property type="entry name" value="Dala_Dala_lig_C"/>
    <property type="match status" value="1"/>
</dbReference>
<comment type="function">
    <text evidence="13">Cell wall formation.</text>
</comment>
<dbReference type="NCBIfam" id="NF000206">
    <property type="entry name" value="D_ala_D_lac"/>
    <property type="match status" value="1"/>
</dbReference>
<protein>
    <recommendedName>
        <fullName evidence="13">D-alanine--D-alanine ligase</fullName>
        <ecNumber evidence="13">6.3.2.4</ecNumber>
    </recommendedName>
    <alternativeName>
        <fullName evidence="13">D-Ala-D-Ala ligase</fullName>
    </alternativeName>
    <alternativeName>
        <fullName evidence="13">D-alanylalanine synthetase</fullName>
    </alternativeName>
</protein>
<dbReference type="EMBL" id="CAJRAY010000018">
    <property type="protein sequence ID" value="CAG5080331.1"/>
    <property type="molecule type" value="Genomic_DNA"/>
</dbReference>
<dbReference type="PROSITE" id="PS00844">
    <property type="entry name" value="DALA_DALA_LIGASE_2"/>
    <property type="match status" value="1"/>
</dbReference>
<evidence type="ECO:0000259" key="15">
    <source>
        <dbReference type="PROSITE" id="PS50975"/>
    </source>
</evidence>
<dbReference type="PIRSF" id="PIRSF039102">
    <property type="entry name" value="Ddl/VanB"/>
    <property type="match status" value="1"/>
</dbReference>
<reference evidence="16 17" key="1">
    <citation type="submission" date="2021-04" db="EMBL/GenBank/DDBJ databases">
        <authorList>
            <person name="Rakotoarivonina H."/>
        </authorList>
    </citation>
    <scope>NUCLEOTIDE SEQUENCE [LARGE SCALE GENOMIC DNA]</scope>
    <source>
        <strain evidence="16 17">XE</strain>
    </source>
</reference>